<proteinExistence type="predicted"/>
<accession>A0A8W8M8T2</accession>
<dbReference type="InterPro" id="IPR056978">
    <property type="entry name" value="CC4_RECK"/>
</dbReference>
<feature type="domain" description="Kazal-like" evidence="2">
    <location>
        <begin position="744"/>
        <end position="776"/>
    </location>
</feature>
<dbReference type="Pfam" id="PF23332">
    <property type="entry name" value="CC4_RECK"/>
    <property type="match status" value="2"/>
</dbReference>
<feature type="domain" description="Kazal-like" evidence="2">
    <location>
        <begin position="613"/>
        <end position="660"/>
    </location>
</feature>
<dbReference type="SUPFAM" id="SSF100895">
    <property type="entry name" value="Kazal-type serine protease inhibitors"/>
    <property type="match status" value="3"/>
</dbReference>
<dbReference type="Proteomes" id="UP000005408">
    <property type="component" value="Unassembled WGS sequence"/>
</dbReference>
<dbReference type="Gene3D" id="3.30.60.30">
    <property type="match status" value="2"/>
</dbReference>
<keyword evidence="4" id="KW-1185">Reference proteome</keyword>
<protein>
    <recommendedName>
        <fullName evidence="2">Kazal-like domain-containing protein</fullName>
    </recommendedName>
</protein>
<dbReference type="InterPro" id="IPR039016">
    <property type="entry name" value="RECK"/>
</dbReference>
<evidence type="ECO:0000256" key="1">
    <source>
        <dbReference type="SAM" id="SignalP"/>
    </source>
</evidence>
<keyword evidence="1" id="KW-0732">Signal</keyword>
<dbReference type="PANTHER" id="PTHR13487:SF3">
    <property type="entry name" value="REVERSION-INDUCING CYSTEINE-RICH PROTEIN WITH KAZAL MOTIFS"/>
    <property type="match status" value="1"/>
</dbReference>
<dbReference type="Pfam" id="PF23298">
    <property type="entry name" value="FZ_RECK"/>
    <property type="match status" value="1"/>
</dbReference>
<dbReference type="GO" id="GO:0008191">
    <property type="term" value="F:metalloendopeptidase inhibitor activity"/>
    <property type="evidence" value="ECO:0007669"/>
    <property type="project" value="InterPro"/>
</dbReference>
<dbReference type="PANTHER" id="PTHR13487">
    <property type="entry name" value="SERINE PROTEASE INHIBITOR"/>
    <property type="match status" value="1"/>
</dbReference>
<feature type="domain" description="Kazal-like" evidence="2">
    <location>
        <begin position="684"/>
        <end position="739"/>
    </location>
</feature>
<dbReference type="GO" id="GO:0030198">
    <property type="term" value="P:extracellular matrix organization"/>
    <property type="evidence" value="ECO:0007669"/>
    <property type="project" value="TreeGrafter"/>
</dbReference>
<feature type="chain" id="PRO_5036461995" description="Kazal-like domain-containing protein" evidence="1">
    <location>
        <begin position="18"/>
        <end position="960"/>
    </location>
</feature>
<dbReference type="PROSITE" id="PS51465">
    <property type="entry name" value="KAZAL_2"/>
    <property type="match status" value="3"/>
</dbReference>
<evidence type="ECO:0000313" key="3">
    <source>
        <dbReference type="EnsemblMetazoa" id="G31594.1:cds"/>
    </source>
</evidence>
<dbReference type="Pfam" id="PF22961">
    <property type="entry name" value="RECK-like_N"/>
    <property type="match status" value="1"/>
</dbReference>
<reference evidence="3" key="1">
    <citation type="submission" date="2022-08" db="UniProtKB">
        <authorList>
            <consortium name="EnsemblMetazoa"/>
        </authorList>
    </citation>
    <scope>IDENTIFICATION</scope>
    <source>
        <strain evidence="3">05x7-T-G4-1.051#20</strain>
    </source>
</reference>
<dbReference type="Pfam" id="PF25028">
    <property type="entry name" value="FnI_RECK"/>
    <property type="match status" value="1"/>
</dbReference>
<dbReference type="InterPro" id="IPR056977">
    <property type="entry name" value="FnI_RECK"/>
</dbReference>
<feature type="signal peptide" evidence="1">
    <location>
        <begin position="1"/>
        <end position="17"/>
    </location>
</feature>
<evidence type="ECO:0000313" key="4">
    <source>
        <dbReference type="Proteomes" id="UP000005408"/>
    </source>
</evidence>
<evidence type="ECO:0000259" key="2">
    <source>
        <dbReference type="PROSITE" id="PS51465"/>
    </source>
</evidence>
<organism evidence="3 4">
    <name type="scientific">Magallana gigas</name>
    <name type="common">Pacific oyster</name>
    <name type="synonym">Crassostrea gigas</name>
    <dbReference type="NCBI Taxonomy" id="29159"/>
    <lineage>
        <taxon>Eukaryota</taxon>
        <taxon>Metazoa</taxon>
        <taxon>Spiralia</taxon>
        <taxon>Lophotrochozoa</taxon>
        <taxon>Mollusca</taxon>
        <taxon>Bivalvia</taxon>
        <taxon>Autobranchia</taxon>
        <taxon>Pteriomorphia</taxon>
        <taxon>Ostreida</taxon>
        <taxon>Ostreoidea</taxon>
        <taxon>Ostreidae</taxon>
        <taxon>Magallana</taxon>
    </lineage>
</organism>
<dbReference type="EnsemblMetazoa" id="G31594.1">
    <property type="protein sequence ID" value="G31594.1:cds"/>
    <property type="gene ID" value="G31594"/>
</dbReference>
<sequence length="960" mass="106195">MIVYILLSLGLISHVNCKAPICCSSVRNEECRTACQTLTTEGGQREQMEQLLEASKSCGSDQTEFWQCVNQSIQVVSSLAAWSGRPCCDLAKNRVCELACREAKSQREISESCRESLETSLYECVKKQGDGEICCGGGQNFNCHITCMGTFLANYNRKSQRHVLRAHCRSPSTIMQCVVSHVDNFQVIKLIDHLPCCYKIENQRCRDTCVRTLSTMTDQYKIAGELENICGPILPQLPPWSCFLTQPLNKKTEEIIMDYTRLQCCSKASNDRCRTLCTRTYSSDWTRQYSEFQSSCQDLTLPVSRMEAPMLTCIMDAYEPCKLGCNDLEFCTNFNNRPTSLFRSCSKQSDSAARKEFQNWLLTKRPLSPQLQIPVKDINTCEPEMWKAIACAMQIKPCGRKPASFVICREDCEYLLNKCLNTSALHPPQSVGQLCKLLSPDDSARSCISIKQFTESSPFKSSPFSGYTNSEITTPCSPNPCEAGEVCWNNHRKCHHSDYCPQYVCHRACSMGIDSSMAVPRHVYVRLPNTSVSGSQSETCVQQQICRCGNKKLDNCRSIPCTAQSKCHLGGAQGGISKNHGEHFRIDCNFCICYSGELVCTKGRCPSGDGDSALTGLSCDCPRTYSPVCGDNGKTYPNDCLAKRCGGLRQDQIRRGACKSNDPCRDNPCGNNFRCLPKPQVCLNIAQESCLQYECVPRGVKCNPHYHDPVCDTDAHEHTNACLLLQKDKKLAYRGHCQISCSMSSPVCGHDGETYSSECEALAAHVTVDYPGPCRVVGYFSGNVSGSECPGVICPPVLPKRCKPILPPGACCPVCAAELRVLYKPELAEMVSKETMSGPVSVQQTVDLLSHILEILECDVFGFLGVDQSEVVILIKPITPQPSMLQVQACIREAERIEYLVQTDSPLLKAYTTLTPFLLAPMRAPSTLPASGVTTPSPSLTLLSVLIFVTFLTKRTLNSS</sequence>
<name>A0A8W8M8T2_MAGGI</name>
<dbReference type="InterPro" id="IPR036058">
    <property type="entry name" value="Kazal_dom_sf"/>
</dbReference>
<dbReference type="SMART" id="SM00280">
    <property type="entry name" value="KAZAL"/>
    <property type="match status" value="3"/>
</dbReference>
<dbReference type="CDD" id="cd00104">
    <property type="entry name" value="KAZAL_FS"/>
    <property type="match status" value="2"/>
</dbReference>
<dbReference type="GO" id="GO:0005886">
    <property type="term" value="C:plasma membrane"/>
    <property type="evidence" value="ECO:0007669"/>
    <property type="project" value="TreeGrafter"/>
</dbReference>
<dbReference type="InterPro" id="IPR002350">
    <property type="entry name" value="Kazal_dom"/>
</dbReference>
<dbReference type="AlphaFoldDB" id="A0A8W8M8T2"/>
<dbReference type="InterPro" id="IPR056979">
    <property type="entry name" value="FZ_RECK"/>
</dbReference>
<dbReference type="InterPro" id="IPR055110">
    <property type="entry name" value="RECK-like_N"/>
</dbReference>
<dbReference type="Pfam" id="PF07648">
    <property type="entry name" value="Kazal_2"/>
    <property type="match status" value="2"/>
</dbReference>